<evidence type="ECO:0000256" key="1">
    <source>
        <dbReference type="ARBA" id="ARBA00008857"/>
    </source>
</evidence>
<dbReference type="PROSITE" id="PS51898">
    <property type="entry name" value="TYR_RECOMBINASE"/>
    <property type="match status" value="1"/>
</dbReference>
<evidence type="ECO:0000313" key="8">
    <source>
        <dbReference type="Proteomes" id="UP000078389"/>
    </source>
</evidence>
<proteinExistence type="inferred from homology"/>
<keyword evidence="4" id="KW-0233">DNA recombination</keyword>
<dbReference type="STRING" id="1770058.A3840_10905"/>
<dbReference type="InterPro" id="IPR011010">
    <property type="entry name" value="DNA_brk_join_enz"/>
</dbReference>
<dbReference type="InterPro" id="IPR025166">
    <property type="entry name" value="Integrase_DNA_bind_dom"/>
</dbReference>
<gene>
    <name evidence="7" type="ORF">A3840_10905</name>
</gene>
<dbReference type="GO" id="GO:0015074">
    <property type="term" value="P:DNA integration"/>
    <property type="evidence" value="ECO:0007669"/>
    <property type="project" value="UniProtKB-KW"/>
</dbReference>
<evidence type="ECO:0000313" key="7">
    <source>
        <dbReference type="EMBL" id="OAM77134.1"/>
    </source>
</evidence>
<reference evidence="7 8" key="1">
    <citation type="submission" date="2016-03" db="EMBL/GenBank/DDBJ databases">
        <title>Genome sequencing of Devosia sp. S37.</title>
        <authorList>
            <person name="Mohd Nor M."/>
        </authorList>
    </citation>
    <scope>NUCLEOTIDE SEQUENCE [LARGE SCALE GENOMIC DNA]</scope>
    <source>
        <strain evidence="7 8">S37</strain>
    </source>
</reference>
<dbReference type="RefSeq" id="WP_067456195.1">
    <property type="nucleotide sequence ID" value="NZ_LVVY01000086.1"/>
</dbReference>
<evidence type="ECO:0000256" key="5">
    <source>
        <dbReference type="SAM" id="MobiDB-lite"/>
    </source>
</evidence>
<evidence type="ECO:0000259" key="6">
    <source>
        <dbReference type="PROSITE" id="PS51898"/>
    </source>
</evidence>
<evidence type="ECO:0000256" key="2">
    <source>
        <dbReference type="ARBA" id="ARBA00022908"/>
    </source>
</evidence>
<dbReference type="GO" id="GO:0003677">
    <property type="term" value="F:DNA binding"/>
    <property type="evidence" value="ECO:0007669"/>
    <property type="project" value="UniProtKB-KW"/>
</dbReference>
<evidence type="ECO:0000256" key="3">
    <source>
        <dbReference type="ARBA" id="ARBA00023125"/>
    </source>
</evidence>
<dbReference type="AlphaFoldDB" id="A0A178HYJ2"/>
<dbReference type="EMBL" id="LVVY01000086">
    <property type="protein sequence ID" value="OAM77134.1"/>
    <property type="molecule type" value="Genomic_DNA"/>
</dbReference>
<dbReference type="InterPro" id="IPR050808">
    <property type="entry name" value="Phage_Integrase"/>
</dbReference>
<dbReference type="GO" id="GO:0006310">
    <property type="term" value="P:DNA recombination"/>
    <property type="evidence" value="ECO:0007669"/>
    <property type="project" value="UniProtKB-KW"/>
</dbReference>
<accession>A0A178HYJ2</accession>
<dbReference type="OrthoDB" id="7615137at2"/>
<dbReference type="PANTHER" id="PTHR30629">
    <property type="entry name" value="PROPHAGE INTEGRASE"/>
    <property type="match status" value="1"/>
</dbReference>
<dbReference type="InterPro" id="IPR013762">
    <property type="entry name" value="Integrase-like_cat_sf"/>
</dbReference>
<dbReference type="SUPFAM" id="SSF56349">
    <property type="entry name" value="DNA breaking-rejoining enzymes"/>
    <property type="match status" value="1"/>
</dbReference>
<keyword evidence="2" id="KW-0229">DNA integration</keyword>
<sequence>MPTIKIGRRTLAAIKPAARPTTFFDTDVRGFGLLVRPSGARSWILEYRPGAGGRGVSKRRLVIGDPETMTPETARRAAKDMLADVRKGKDPAAERAEERRAETVKEILDAWLRRHVDTKRKGSTAALYRQIIDTHIIPALGTKRALAVTKQEVARLHEAVATKGKQKRKAEAKPRASRVTPRGGTYVANRVVALLSAAFNWAADAGLLPDGHRNPALGIEKFREQARERYLTSEELARLGAALHEAETVGIPWEVDETKPKAKHTPKQNRSTMLTPHVVAALRLLIFTGARLREILNLRWADVDLERGALFLPDSKTGRKTVLLSAPAVEILESLPRVGSFVIASESAGTAEEQPRHDLKKPWALVTRRAGLSGLRIHDLRHSFASFAVGGGVGLPLLGGLLGHADVKTTQRYAHLASDPLRRAANATAETIAGVLHGNVVSFDERRRA</sequence>
<dbReference type="CDD" id="cd00796">
    <property type="entry name" value="INT_Rci_Hp1_C"/>
    <property type="match status" value="1"/>
</dbReference>
<organism evidence="7 8">
    <name type="scientific">Devosia elaeis</name>
    <dbReference type="NCBI Taxonomy" id="1770058"/>
    <lineage>
        <taxon>Bacteria</taxon>
        <taxon>Pseudomonadati</taxon>
        <taxon>Pseudomonadota</taxon>
        <taxon>Alphaproteobacteria</taxon>
        <taxon>Hyphomicrobiales</taxon>
        <taxon>Devosiaceae</taxon>
        <taxon>Devosia</taxon>
    </lineage>
</organism>
<dbReference type="InterPro" id="IPR010998">
    <property type="entry name" value="Integrase_recombinase_N"/>
</dbReference>
<dbReference type="Pfam" id="PF13356">
    <property type="entry name" value="Arm-DNA-bind_3"/>
    <property type="match status" value="1"/>
</dbReference>
<dbReference type="Gene3D" id="1.10.150.130">
    <property type="match status" value="1"/>
</dbReference>
<evidence type="ECO:0000256" key="4">
    <source>
        <dbReference type="ARBA" id="ARBA00023172"/>
    </source>
</evidence>
<dbReference type="InterPro" id="IPR038488">
    <property type="entry name" value="Integrase_DNA-bd_sf"/>
</dbReference>
<name>A0A178HYJ2_9HYPH</name>
<comment type="caution">
    <text evidence="7">The sequence shown here is derived from an EMBL/GenBank/DDBJ whole genome shotgun (WGS) entry which is preliminary data.</text>
</comment>
<dbReference type="PANTHER" id="PTHR30629:SF2">
    <property type="entry name" value="PROPHAGE INTEGRASE INTS-RELATED"/>
    <property type="match status" value="1"/>
</dbReference>
<dbReference type="InterPro" id="IPR002104">
    <property type="entry name" value="Integrase_catalytic"/>
</dbReference>
<protein>
    <recommendedName>
        <fullName evidence="6">Tyr recombinase domain-containing protein</fullName>
    </recommendedName>
</protein>
<keyword evidence="8" id="KW-1185">Reference proteome</keyword>
<keyword evidence="3" id="KW-0238">DNA-binding</keyword>
<dbReference type="Pfam" id="PF00589">
    <property type="entry name" value="Phage_integrase"/>
    <property type="match status" value="1"/>
</dbReference>
<dbReference type="Gene3D" id="1.10.443.10">
    <property type="entry name" value="Intergrase catalytic core"/>
    <property type="match status" value="1"/>
</dbReference>
<dbReference type="Gene3D" id="3.30.160.390">
    <property type="entry name" value="Integrase, DNA-binding domain"/>
    <property type="match status" value="1"/>
</dbReference>
<comment type="similarity">
    <text evidence="1">Belongs to the 'phage' integrase family.</text>
</comment>
<feature type="domain" description="Tyr recombinase" evidence="6">
    <location>
        <begin position="226"/>
        <end position="426"/>
    </location>
</feature>
<dbReference type="Proteomes" id="UP000078389">
    <property type="component" value="Unassembled WGS sequence"/>
</dbReference>
<feature type="region of interest" description="Disordered" evidence="5">
    <location>
        <begin position="161"/>
        <end position="181"/>
    </location>
</feature>